<dbReference type="EMBL" id="AP014597">
    <property type="protein sequence ID" value="BAU18489.1"/>
    <property type="molecule type" value="Genomic_DNA"/>
</dbReference>
<keyword evidence="3 5" id="KW-0808">Transferase</keyword>
<dbReference type="GO" id="GO:0000310">
    <property type="term" value="F:xanthine phosphoribosyltransferase activity"/>
    <property type="evidence" value="ECO:0007669"/>
    <property type="project" value="UniProtKB-UniRule"/>
</dbReference>
<feature type="binding site" evidence="5">
    <location>
        <position position="27"/>
    </location>
    <ligand>
        <name>xanthine</name>
        <dbReference type="ChEBI" id="CHEBI:17712"/>
    </ligand>
</feature>
<dbReference type="HAMAP" id="MF_01184">
    <property type="entry name" value="XPRTase"/>
    <property type="match status" value="1"/>
</dbReference>
<gene>
    <name evidence="5" type="primary">xpt</name>
    <name evidence="8" type="ORF">PIOMA14_I_1981</name>
</gene>
<dbReference type="NCBIfam" id="TIGR01744">
    <property type="entry name" value="XPRTase"/>
    <property type="match status" value="1"/>
</dbReference>
<feature type="domain" description="Phosphoribosyltransferase" evidence="7">
    <location>
        <begin position="41"/>
        <end position="156"/>
    </location>
</feature>
<dbReference type="AlphaFoldDB" id="A0A0T7ANB8"/>
<comment type="subcellular location">
    <subcellularLocation>
        <location evidence="5">Cytoplasm</location>
    </subcellularLocation>
</comment>
<feature type="binding site" evidence="5">
    <location>
        <position position="155"/>
    </location>
    <ligand>
        <name>xanthine</name>
        <dbReference type="ChEBI" id="CHEBI:17712"/>
    </ligand>
</feature>
<comment type="subunit">
    <text evidence="5">Homodimer.</text>
</comment>
<dbReference type="RefSeq" id="WP_096406979.1">
    <property type="nucleotide sequence ID" value="NZ_AP014597.1"/>
</dbReference>
<dbReference type="GO" id="GO:0032265">
    <property type="term" value="P:XMP salvage"/>
    <property type="evidence" value="ECO:0007669"/>
    <property type="project" value="UniProtKB-UniRule"/>
</dbReference>
<comment type="function">
    <text evidence="5">Converts the preformed base xanthine, a product of nucleic acid breakdown, to xanthosine 5'-monophosphate (XMP), so it can be reused for RNA or DNA synthesis.</text>
</comment>
<evidence type="ECO:0000256" key="2">
    <source>
        <dbReference type="ARBA" id="ARBA00022676"/>
    </source>
</evidence>
<feature type="binding site" evidence="5">
    <location>
        <begin position="127"/>
        <end position="131"/>
    </location>
    <ligand>
        <name>5-phospho-alpha-D-ribose 1-diphosphate</name>
        <dbReference type="ChEBI" id="CHEBI:58017"/>
    </ligand>
</feature>
<reference evidence="8 9" key="1">
    <citation type="journal article" date="2016" name="DNA Res.">
        <title>The complete genome sequencing of Prevotella intermedia strain OMA14 and a subsequent fine-scale, intra-species genomic comparison reveal an unusual amplification of conjugative and mobile transposons and identify a novel Prevotella-lineage-specific repeat.</title>
        <authorList>
            <person name="Naito M."/>
            <person name="Ogura Y."/>
            <person name="Itoh T."/>
            <person name="Shoji M."/>
            <person name="Okamoto M."/>
            <person name="Hayashi T."/>
            <person name="Nakayama K."/>
        </authorList>
    </citation>
    <scope>NUCLEOTIDE SEQUENCE [LARGE SCALE GENOMIC DNA]</scope>
    <source>
        <strain evidence="8 9">OMA14</strain>
    </source>
</reference>
<proteinExistence type="inferred from homology"/>
<evidence type="ECO:0000256" key="1">
    <source>
        <dbReference type="ARBA" id="ARBA00022490"/>
    </source>
</evidence>
<evidence type="ECO:0000313" key="9">
    <source>
        <dbReference type="Proteomes" id="UP000217431"/>
    </source>
</evidence>
<protein>
    <recommendedName>
        <fullName evidence="5 6">Xanthine phosphoribosyltransferase</fullName>
        <shortName evidence="5">XPRTase</shortName>
        <ecNumber evidence="5 6">2.4.2.22</ecNumber>
    </recommendedName>
</protein>
<dbReference type="InterPro" id="IPR029057">
    <property type="entry name" value="PRTase-like"/>
</dbReference>
<evidence type="ECO:0000259" key="7">
    <source>
        <dbReference type="Pfam" id="PF00156"/>
    </source>
</evidence>
<dbReference type="UniPathway" id="UPA00602">
    <property type="reaction ID" value="UER00658"/>
</dbReference>
<comment type="catalytic activity">
    <reaction evidence="5">
        <text>XMP + diphosphate = xanthine + 5-phospho-alpha-D-ribose 1-diphosphate</text>
        <dbReference type="Rhea" id="RHEA:10800"/>
        <dbReference type="ChEBI" id="CHEBI:17712"/>
        <dbReference type="ChEBI" id="CHEBI:33019"/>
        <dbReference type="ChEBI" id="CHEBI:57464"/>
        <dbReference type="ChEBI" id="CHEBI:58017"/>
        <dbReference type="EC" id="2.4.2.22"/>
    </reaction>
</comment>
<dbReference type="InterPro" id="IPR000836">
    <property type="entry name" value="PRTase_dom"/>
</dbReference>
<dbReference type="InterPro" id="IPR050118">
    <property type="entry name" value="Pur/Pyrimidine_PRTase"/>
</dbReference>
<keyword evidence="2 5" id="KW-0328">Glycosyltransferase</keyword>
<dbReference type="PANTHER" id="PTHR43864:SF1">
    <property type="entry name" value="XANTHINE PHOSPHORIBOSYLTRANSFERASE"/>
    <property type="match status" value="1"/>
</dbReference>
<dbReference type="Gene3D" id="3.40.50.2020">
    <property type="match status" value="1"/>
</dbReference>
<dbReference type="GO" id="GO:0005737">
    <property type="term" value="C:cytoplasm"/>
    <property type="evidence" value="ECO:0007669"/>
    <property type="project" value="UniProtKB-SubCell"/>
</dbReference>
<dbReference type="GO" id="GO:0046110">
    <property type="term" value="P:xanthine metabolic process"/>
    <property type="evidence" value="ECO:0007669"/>
    <property type="project" value="UniProtKB-UniRule"/>
</dbReference>
<keyword evidence="1 5" id="KW-0963">Cytoplasm</keyword>
<comment type="pathway">
    <text evidence="5">Purine metabolism; XMP biosynthesis via salvage pathway; XMP from xanthine: step 1/1.</text>
</comment>
<feature type="binding site" evidence="5">
    <location>
        <position position="20"/>
    </location>
    <ligand>
        <name>xanthine</name>
        <dbReference type="ChEBI" id="CHEBI:17712"/>
    </ligand>
</feature>
<dbReference type="Proteomes" id="UP000217431">
    <property type="component" value="Chromosome I"/>
</dbReference>
<evidence type="ECO:0000256" key="4">
    <source>
        <dbReference type="ARBA" id="ARBA00022726"/>
    </source>
</evidence>
<evidence type="ECO:0000313" key="8">
    <source>
        <dbReference type="EMBL" id="BAU18489.1"/>
    </source>
</evidence>
<evidence type="ECO:0000256" key="3">
    <source>
        <dbReference type="ARBA" id="ARBA00022679"/>
    </source>
</evidence>
<comment type="similarity">
    <text evidence="5">Belongs to the purine/pyrimidine phosphoribosyltransferase family. Xpt subfamily.</text>
</comment>
<dbReference type="GO" id="GO:0006166">
    <property type="term" value="P:purine ribonucleoside salvage"/>
    <property type="evidence" value="ECO:0007669"/>
    <property type="project" value="UniProtKB-KW"/>
</dbReference>
<dbReference type="EC" id="2.4.2.22" evidence="5 6"/>
<dbReference type="NCBIfam" id="NF006671">
    <property type="entry name" value="PRK09219.1"/>
    <property type="match status" value="1"/>
</dbReference>
<name>A0A0T7ANB8_PREIN</name>
<dbReference type="STRING" id="28131.BWX40_07835"/>
<keyword evidence="4 5" id="KW-0660">Purine salvage</keyword>
<evidence type="ECO:0000256" key="5">
    <source>
        <dbReference type="HAMAP-Rule" id="MF_01184"/>
    </source>
</evidence>
<dbReference type="Pfam" id="PF00156">
    <property type="entry name" value="Pribosyltran"/>
    <property type="match status" value="1"/>
</dbReference>
<dbReference type="PANTHER" id="PTHR43864">
    <property type="entry name" value="HYPOXANTHINE/GUANINE PHOSPHORIBOSYLTRANSFERASE"/>
    <property type="match status" value="1"/>
</dbReference>
<organism evidence="8 9">
    <name type="scientific">Prevotella intermedia</name>
    <dbReference type="NCBI Taxonomy" id="28131"/>
    <lineage>
        <taxon>Bacteria</taxon>
        <taxon>Pseudomonadati</taxon>
        <taxon>Bacteroidota</taxon>
        <taxon>Bacteroidia</taxon>
        <taxon>Bacteroidales</taxon>
        <taxon>Prevotellaceae</taxon>
        <taxon>Prevotella</taxon>
    </lineage>
</organism>
<evidence type="ECO:0000256" key="6">
    <source>
        <dbReference type="NCBIfam" id="TIGR01744"/>
    </source>
</evidence>
<accession>A0A0T7ANB8</accession>
<sequence length="190" mass="21243">MKTLIDRILKDGKYYEGGILKVDKFINHQLDPNLMKQIAVEFIRRYASTEINKIITVEASGIAPAIMMGFLLDLPVVFAKKKKPSTMADMLSSTVFSFTKQREYHVCISKEYLTPADKVLFVDDFLAYGNAAKGIIDLCKQAGAELVGMGFIIEKAFQHGREIIETAGIRCESLAIIDSLDNCEIKLRKG</sequence>
<dbReference type="InterPro" id="IPR010079">
    <property type="entry name" value="Xanthine_PRibTrfase"/>
</dbReference>
<dbReference type="SUPFAM" id="SSF53271">
    <property type="entry name" value="PRTase-like"/>
    <property type="match status" value="1"/>
</dbReference>
<dbReference type="CDD" id="cd06223">
    <property type="entry name" value="PRTases_typeI"/>
    <property type="match status" value="1"/>
</dbReference>